<name>A0A0A7IC26_9BIFI</name>
<sequence>MSTSVSVVMAVYNGEEYLPEQIDSILDELHENDELVISYDKSTDGTKTLIDWYAAVDGRVKVFINKSPGIVGNFNNALGHASKDIIFISDQDDVWVDGKRDAMVAALETSRADLAIHNTVHVDENDHIISKPLFEKYNIKSGLLRNFAAPRYSGCCMAFTKSAKNWIYPMPTSVINYDHWIGMVCELYGKVVFVNDVYLLHRLHGNNVTTTRRSMGVVFTQRAHLLKELIRRYRVVKQTRKYR</sequence>
<dbReference type="HOGENOM" id="CLU_025996_2_2_11"/>
<dbReference type="EMBL" id="CP007457">
    <property type="protein sequence ID" value="AIZ16785.1"/>
    <property type="molecule type" value="Genomic_DNA"/>
</dbReference>
<protein>
    <submittedName>
        <fullName evidence="2">Alpha-L-Rha alpha-1,3-L-rhamnosyltransferase</fullName>
    </submittedName>
</protein>
<evidence type="ECO:0000313" key="3">
    <source>
        <dbReference type="Proteomes" id="UP000030636"/>
    </source>
</evidence>
<dbReference type="STRING" id="1447715.AH67_07590"/>
<keyword evidence="3" id="KW-1185">Reference proteome</keyword>
<proteinExistence type="predicted"/>
<dbReference type="InterPro" id="IPR001173">
    <property type="entry name" value="Glyco_trans_2-like"/>
</dbReference>
<evidence type="ECO:0000313" key="2">
    <source>
        <dbReference type="EMBL" id="AIZ16785.1"/>
    </source>
</evidence>
<dbReference type="Pfam" id="PF00535">
    <property type="entry name" value="Glycos_transf_2"/>
    <property type="match status" value="1"/>
</dbReference>
<feature type="domain" description="Glycosyltransferase 2-like" evidence="1">
    <location>
        <begin position="6"/>
        <end position="163"/>
    </location>
</feature>
<dbReference type="GO" id="GO:0016758">
    <property type="term" value="F:hexosyltransferase activity"/>
    <property type="evidence" value="ECO:0007669"/>
    <property type="project" value="UniProtKB-ARBA"/>
</dbReference>
<dbReference type="InterPro" id="IPR029044">
    <property type="entry name" value="Nucleotide-diphossugar_trans"/>
</dbReference>
<dbReference type="SUPFAM" id="SSF53448">
    <property type="entry name" value="Nucleotide-diphospho-sugar transferases"/>
    <property type="match status" value="1"/>
</dbReference>
<dbReference type="AlphaFoldDB" id="A0A0A7IC26"/>
<evidence type="ECO:0000259" key="1">
    <source>
        <dbReference type="Pfam" id="PF00535"/>
    </source>
</evidence>
<accession>A0A0A7IC26</accession>
<gene>
    <name evidence="2" type="ORF">AH67_07590</name>
</gene>
<reference evidence="2 3" key="1">
    <citation type="journal article" date="2015" name="Genome Announc.">
        <title>Bifidobacterium pseudolongum Strain PV8-2, Isolated from a Stool Sample of an Anemic Kenyan Infant.</title>
        <authorList>
            <person name="Vazquez-Gutierrez P."/>
            <person name="Lacroix C."/>
            <person name="Chassard C."/>
            <person name="Klumpp J."/>
            <person name="Stevens M.J."/>
            <person name="Jans C."/>
        </authorList>
    </citation>
    <scope>NUCLEOTIDE SEQUENCE [LARGE SCALE GENOMIC DNA]</scope>
    <source>
        <strain evidence="2 3">PV8-2</strain>
    </source>
</reference>
<dbReference type="Proteomes" id="UP000030636">
    <property type="component" value="Chromosome"/>
</dbReference>
<dbReference type="KEGG" id="bpsp:AH67_07590"/>
<dbReference type="PANTHER" id="PTHR22916">
    <property type="entry name" value="GLYCOSYLTRANSFERASE"/>
    <property type="match status" value="1"/>
</dbReference>
<dbReference type="OrthoDB" id="9802649at2"/>
<dbReference type="Gene3D" id="3.90.550.10">
    <property type="entry name" value="Spore Coat Polysaccharide Biosynthesis Protein SpsA, Chain A"/>
    <property type="match status" value="1"/>
</dbReference>
<dbReference type="RefSeq" id="WP_052177308.1">
    <property type="nucleotide sequence ID" value="NZ_CP007457.1"/>
</dbReference>
<dbReference type="PANTHER" id="PTHR22916:SF3">
    <property type="entry name" value="UDP-GLCNAC:BETAGAL BETA-1,3-N-ACETYLGLUCOSAMINYLTRANSFERASE-LIKE PROTEIN 1"/>
    <property type="match status" value="1"/>
</dbReference>
<organism evidence="2 3">
    <name type="scientific">Bifidobacterium pseudolongum PV8-2</name>
    <dbReference type="NCBI Taxonomy" id="1447715"/>
    <lineage>
        <taxon>Bacteria</taxon>
        <taxon>Bacillati</taxon>
        <taxon>Actinomycetota</taxon>
        <taxon>Actinomycetes</taxon>
        <taxon>Bifidobacteriales</taxon>
        <taxon>Bifidobacteriaceae</taxon>
        <taxon>Bifidobacterium</taxon>
    </lineage>
</organism>
<keyword evidence="2" id="KW-0808">Transferase</keyword>